<feature type="domain" description="Peptidase S1" evidence="1">
    <location>
        <begin position="34"/>
        <end position="281"/>
    </location>
</feature>
<dbReference type="EMBL" id="JOJR01000294">
    <property type="protein sequence ID" value="RCN40272.1"/>
    <property type="molecule type" value="Genomic_DNA"/>
</dbReference>
<dbReference type="InterPro" id="IPR009003">
    <property type="entry name" value="Peptidase_S1_PA"/>
</dbReference>
<dbReference type="InterPro" id="IPR018114">
    <property type="entry name" value="TRYPSIN_HIS"/>
</dbReference>
<dbReference type="SUPFAM" id="SSF50494">
    <property type="entry name" value="Trypsin-like serine proteases"/>
    <property type="match status" value="1"/>
</dbReference>
<dbReference type="PANTHER" id="PTHR24260:SF136">
    <property type="entry name" value="GH08193P-RELATED"/>
    <property type="match status" value="1"/>
</dbReference>
<dbReference type="OrthoDB" id="7754674at2759"/>
<dbReference type="PROSITE" id="PS50240">
    <property type="entry name" value="TRYPSIN_DOM"/>
    <property type="match status" value="1"/>
</dbReference>
<name>A0A368G7D9_ANCCA</name>
<dbReference type="Gene3D" id="2.40.10.10">
    <property type="entry name" value="Trypsin-like serine proteases"/>
    <property type="match status" value="1"/>
</dbReference>
<dbReference type="STRING" id="29170.A0A368G7D9"/>
<dbReference type="GO" id="GO:0004252">
    <property type="term" value="F:serine-type endopeptidase activity"/>
    <property type="evidence" value="ECO:0007669"/>
    <property type="project" value="InterPro"/>
</dbReference>
<dbReference type="SMART" id="SM00020">
    <property type="entry name" value="Tryp_SPc"/>
    <property type="match status" value="1"/>
</dbReference>
<keyword evidence="3" id="KW-1185">Reference proteome</keyword>
<gene>
    <name evidence="2" type="ORF">ANCCAN_13804</name>
</gene>
<evidence type="ECO:0000313" key="2">
    <source>
        <dbReference type="EMBL" id="RCN40272.1"/>
    </source>
</evidence>
<dbReference type="InterPro" id="IPR001314">
    <property type="entry name" value="Peptidase_S1A"/>
</dbReference>
<dbReference type="InterPro" id="IPR051333">
    <property type="entry name" value="CLIP_Serine_Protease"/>
</dbReference>
<proteinExistence type="predicted"/>
<dbReference type="Proteomes" id="UP000252519">
    <property type="component" value="Unassembled WGS sequence"/>
</dbReference>
<organism evidence="2 3">
    <name type="scientific">Ancylostoma caninum</name>
    <name type="common">Dog hookworm</name>
    <dbReference type="NCBI Taxonomy" id="29170"/>
    <lineage>
        <taxon>Eukaryota</taxon>
        <taxon>Metazoa</taxon>
        <taxon>Ecdysozoa</taxon>
        <taxon>Nematoda</taxon>
        <taxon>Chromadorea</taxon>
        <taxon>Rhabditida</taxon>
        <taxon>Rhabditina</taxon>
        <taxon>Rhabditomorpha</taxon>
        <taxon>Strongyloidea</taxon>
        <taxon>Ancylostomatidae</taxon>
        <taxon>Ancylostomatinae</taxon>
        <taxon>Ancylostoma</taxon>
    </lineage>
</organism>
<dbReference type="AlphaFoldDB" id="A0A368G7D9"/>
<dbReference type="Pfam" id="PF00089">
    <property type="entry name" value="Trypsin"/>
    <property type="match status" value="1"/>
</dbReference>
<reference evidence="2 3" key="1">
    <citation type="submission" date="2014-10" db="EMBL/GenBank/DDBJ databases">
        <title>Draft genome of the hookworm Ancylostoma caninum.</title>
        <authorList>
            <person name="Mitreva M."/>
        </authorList>
    </citation>
    <scope>NUCLEOTIDE SEQUENCE [LARGE SCALE GENOMIC DNA]</scope>
    <source>
        <strain evidence="2 3">Baltimore</strain>
    </source>
</reference>
<dbReference type="PRINTS" id="PR00722">
    <property type="entry name" value="CHYMOTRYPSIN"/>
</dbReference>
<evidence type="ECO:0000259" key="1">
    <source>
        <dbReference type="PROSITE" id="PS50240"/>
    </source>
</evidence>
<dbReference type="InterPro" id="IPR043504">
    <property type="entry name" value="Peptidase_S1_PA_chymotrypsin"/>
</dbReference>
<sequence>MNILTWIAIASLYKLNPDENKHLKDHCGAKHLDVTEGLGFASTGVAVPPNKYPFTAAIARSRGSRCTGSLISNRHVLTAAHCVYDLSQIINFTANTCNPIGRLLPLPDITIYLGTKCPKPGECPSGEKRTPYKPRYVISHPEFATCFSAANDIAVIELDEDVNSEEASPICMPEEDDMLRYGTVTSIGYGYDARNRPDKAEPGLQEVNLTITQYVRGKFVARGYEKAICQIISDEKMPPAHFTDVRLYLRWICDITGVCPLRTTKFPSPVKDGKVWAQRAA</sequence>
<protein>
    <submittedName>
        <fullName evidence="2">Trypsin</fullName>
    </submittedName>
</protein>
<evidence type="ECO:0000313" key="3">
    <source>
        <dbReference type="Proteomes" id="UP000252519"/>
    </source>
</evidence>
<accession>A0A368G7D9</accession>
<dbReference type="InterPro" id="IPR001254">
    <property type="entry name" value="Trypsin_dom"/>
</dbReference>
<dbReference type="PROSITE" id="PS00134">
    <property type="entry name" value="TRYPSIN_HIS"/>
    <property type="match status" value="1"/>
</dbReference>
<dbReference type="GO" id="GO:0006508">
    <property type="term" value="P:proteolysis"/>
    <property type="evidence" value="ECO:0007669"/>
    <property type="project" value="InterPro"/>
</dbReference>
<dbReference type="PANTHER" id="PTHR24260">
    <property type="match status" value="1"/>
</dbReference>
<comment type="caution">
    <text evidence="2">The sequence shown here is derived from an EMBL/GenBank/DDBJ whole genome shotgun (WGS) entry which is preliminary data.</text>
</comment>